<gene>
    <name evidence="4" type="ORF">OH76DRAFT_1402957</name>
</gene>
<evidence type="ECO:0000259" key="2">
    <source>
        <dbReference type="Pfam" id="PF03446"/>
    </source>
</evidence>
<dbReference type="InterPro" id="IPR015814">
    <property type="entry name" value="Pgluconate_DH_NAD-bd_C"/>
</dbReference>
<dbReference type="PANTHER" id="PTHR43580:SF2">
    <property type="entry name" value="CYTOKINE-LIKE NUCLEAR FACTOR N-PAC"/>
    <property type="match status" value="1"/>
</dbReference>
<dbReference type="InterPro" id="IPR008927">
    <property type="entry name" value="6-PGluconate_DH-like_C_sf"/>
</dbReference>
<dbReference type="SUPFAM" id="SSF51735">
    <property type="entry name" value="NAD(P)-binding Rossmann-fold domains"/>
    <property type="match status" value="1"/>
</dbReference>
<dbReference type="InterPro" id="IPR006115">
    <property type="entry name" value="6PGDH_NADP-bd"/>
</dbReference>
<keyword evidence="5" id="KW-1185">Reference proteome</keyword>
<protein>
    <submittedName>
        <fullName evidence="4">6-phosphogluconate dehydrogenase C-terminal domain-like protein</fullName>
    </submittedName>
</protein>
<dbReference type="InterPro" id="IPR051265">
    <property type="entry name" value="HIBADH-related_NP60_sf"/>
</dbReference>
<feature type="domain" description="Phosphogluconate dehydrogenase NAD-binding putative C-terminal" evidence="3">
    <location>
        <begin position="210"/>
        <end position="276"/>
    </location>
</feature>
<dbReference type="STRING" id="139420.A0A371DC15"/>
<dbReference type="AlphaFoldDB" id="A0A371DC15"/>
<proteinExistence type="inferred from homology"/>
<dbReference type="Pfam" id="PF03446">
    <property type="entry name" value="NAD_binding_2"/>
    <property type="match status" value="1"/>
</dbReference>
<dbReference type="OrthoDB" id="9988102at2759"/>
<evidence type="ECO:0000313" key="5">
    <source>
        <dbReference type="Proteomes" id="UP000256964"/>
    </source>
</evidence>
<feature type="domain" description="6-phosphogluconate dehydrogenase NADP-binding" evidence="2">
    <location>
        <begin position="8"/>
        <end position="131"/>
    </location>
</feature>
<organism evidence="4 5">
    <name type="scientific">Lentinus brumalis</name>
    <dbReference type="NCBI Taxonomy" id="2498619"/>
    <lineage>
        <taxon>Eukaryota</taxon>
        <taxon>Fungi</taxon>
        <taxon>Dikarya</taxon>
        <taxon>Basidiomycota</taxon>
        <taxon>Agaricomycotina</taxon>
        <taxon>Agaricomycetes</taxon>
        <taxon>Polyporales</taxon>
        <taxon>Polyporaceae</taxon>
        <taxon>Lentinus</taxon>
    </lineage>
</organism>
<dbReference type="Gene3D" id="3.40.50.720">
    <property type="entry name" value="NAD(P)-binding Rossmann-like Domain"/>
    <property type="match status" value="1"/>
</dbReference>
<evidence type="ECO:0000256" key="1">
    <source>
        <dbReference type="ARBA" id="ARBA00007598"/>
    </source>
</evidence>
<dbReference type="Gene3D" id="1.10.1040.10">
    <property type="entry name" value="N-(1-d-carboxylethyl)-l-norvaline Dehydrogenase, domain 2"/>
    <property type="match status" value="1"/>
</dbReference>
<sequence>MSSSAPTIAIIAPGGMGAAVAHRFTKSGCTVLTTLEGRSPASIERANAAGMEDASLAVIAQRASWVLSILPPSSALSFAEQFKKAYDDASPKSKLAFVDCNAVSPETAKRVARVFDGSAVRFVDAGIVGGPPTDGYDPAFYASVDPGDSELLDQFIALGKWGLRVMPLRGEGAGVGDASALKMSYAGMTKGVTGLITTMVLAAHKSSPATAQALMHELHDSQPAFLERITKGIPSMLPKAYRWVGEMEEISSFVRDGLGEGEAHIHQGFAHLYERIEKSLPDGEDVAVLKQFVKDAKAVIRDGK</sequence>
<evidence type="ECO:0000313" key="4">
    <source>
        <dbReference type="EMBL" id="RDX50094.1"/>
    </source>
</evidence>
<dbReference type="InterPro" id="IPR036291">
    <property type="entry name" value="NAD(P)-bd_dom_sf"/>
</dbReference>
<dbReference type="GO" id="GO:0050661">
    <property type="term" value="F:NADP binding"/>
    <property type="evidence" value="ECO:0007669"/>
    <property type="project" value="InterPro"/>
</dbReference>
<dbReference type="Proteomes" id="UP000256964">
    <property type="component" value="Unassembled WGS sequence"/>
</dbReference>
<dbReference type="EMBL" id="KZ857401">
    <property type="protein sequence ID" value="RDX50094.1"/>
    <property type="molecule type" value="Genomic_DNA"/>
</dbReference>
<name>A0A371DC15_9APHY</name>
<accession>A0A371DC15</accession>
<evidence type="ECO:0000259" key="3">
    <source>
        <dbReference type="Pfam" id="PF09130"/>
    </source>
</evidence>
<dbReference type="Pfam" id="PF09130">
    <property type="entry name" value="DUF1932"/>
    <property type="match status" value="1"/>
</dbReference>
<dbReference type="PANTHER" id="PTHR43580">
    <property type="entry name" value="OXIDOREDUCTASE GLYR1-RELATED"/>
    <property type="match status" value="1"/>
</dbReference>
<dbReference type="SUPFAM" id="SSF48179">
    <property type="entry name" value="6-phosphogluconate dehydrogenase C-terminal domain-like"/>
    <property type="match status" value="1"/>
</dbReference>
<comment type="similarity">
    <text evidence="1">Belongs to the HIBADH-related family. NP60 subfamily.</text>
</comment>
<dbReference type="InterPro" id="IPR013328">
    <property type="entry name" value="6PGD_dom2"/>
</dbReference>
<reference evidence="4 5" key="1">
    <citation type="journal article" date="2018" name="Biotechnol. Biofuels">
        <title>Integrative visual omics of the white-rot fungus Polyporus brumalis exposes the biotechnological potential of its oxidative enzymes for delignifying raw plant biomass.</title>
        <authorList>
            <person name="Miyauchi S."/>
            <person name="Rancon A."/>
            <person name="Drula E."/>
            <person name="Hage H."/>
            <person name="Chaduli D."/>
            <person name="Favel A."/>
            <person name="Grisel S."/>
            <person name="Henrissat B."/>
            <person name="Herpoel-Gimbert I."/>
            <person name="Ruiz-Duenas F.J."/>
            <person name="Chevret D."/>
            <person name="Hainaut M."/>
            <person name="Lin J."/>
            <person name="Wang M."/>
            <person name="Pangilinan J."/>
            <person name="Lipzen A."/>
            <person name="Lesage-Meessen L."/>
            <person name="Navarro D."/>
            <person name="Riley R."/>
            <person name="Grigoriev I.V."/>
            <person name="Zhou S."/>
            <person name="Raouche S."/>
            <person name="Rosso M.N."/>
        </authorList>
    </citation>
    <scope>NUCLEOTIDE SEQUENCE [LARGE SCALE GENOMIC DNA]</scope>
    <source>
        <strain evidence="4 5">BRFM 1820</strain>
    </source>
</reference>